<gene>
    <name evidence="2" type="ORF">CB5_LOCUS16501</name>
</gene>
<proteinExistence type="predicted"/>
<feature type="transmembrane region" description="Helical" evidence="1">
    <location>
        <begin position="68"/>
        <end position="90"/>
    </location>
</feature>
<keyword evidence="1" id="KW-1133">Transmembrane helix</keyword>
<sequence>MAGSELIYRGHEAAPAETTGYSPKPSKRLPWLSRSARYLLGEHRLLFALVGMALASALFLLAPPPRPAGSGAAAAAAARAIVVSGAGALVSPHRSGMGGAGAVVMRPGSVGGRCR</sequence>
<feature type="transmembrane region" description="Helical" evidence="1">
    <location>
        <begin position="45"/>
        <end position="62"/>
    </location>
</feature>
<keyword evidence="1" id="KW-0812">Transmembrane</keyword>
<organism evidence="2">
    <name type="scientific">Ananas comosus var. bracteatus</name>
    <name type="common">red pineapple</name>
    <dbReference type="NCBI Taxonomy" id="296719"/>
    <lineage>
        <taxon>Eukaryota</taxon>
        <taxon>Viridiplantae</taxon>
        <taxon>Streptophyta</taxon>
        <taxon>Embryophyta</taxon>
        <taxon>Tracheophyta</taxon>
        <taxon>Spermatophyta</taxon>
        <taxon>Magnoliopsida</taxon>
        <taxon>Liliopsida</taxon>
        <taxon>Poales</taxon>
        <taxon>Bromeliaceae</taxon>
        <taxon>Bromelioideae</taxon>
        <taxon>Ananas</taxon>
    </lineage>
</organism>
<accession>A0A6V7PR15</accession>
<evidence type="ECO:0000313" key="2">
    <source>
        <dbReference type="EMBL" id="CAD1833290.1"/>
    </source>
</evidence>
<name>A0A6V7PR15_ANACO</name>
<dbReference type="AlphaFoldDB" id="A0A6V7PR15"/>
<protein>
    <submittedName>
        <fullName evidence="2">Uncharacterized protein</fullName>
    </submittedName>
</protein>
<dbReference type="EMBL" id="LR862151">
    <property type="protein sequence ID" value="CAD1833290.1"/>
    <property type="molecule type" value="Genomic_DNA"/>
</dbReference>
<evidence type="ECO:0000256" key="1">
    <source>
        <dbReference type="SAM" id="Phobius"/>
    </source>
</evidence>
<reference evidence="2" key="1">
    <citation type="submission" date="2020-07" db="EMBL/GenBank/DDBJ databases">
        <authorList>
            <person name="Lin J."/>
        </authorList>
    </citation>
    <scope>NUCLEOTIDE SEQUENCE</scope>
</reference>
<keyword evidence="1" id="KW-0472">Membrane</keyword>